<evidence type="ECO:0000256" key="3">
    <source>
        <dbReference type="SAM" id="SignalP"/>
    </source>
</evidence>
<comment type="caution">
    <text evidence="4">The sequence shown here is derived from an EMBL/GenBank/DDBJ whole genome shotgun (WGS) entry which is preliminary data.</text>
</comment>
<accession>A0A8J2TZK0</accession>
<feature type="transmembrane region" description="Helical" evidence="2">
    <location>
        <begin position="392"/>
        <end position="411"/>
    </location>
</feature>
<evidence type="ECO:0000313" key="4">
    <source>
        <dbReference type="EMBL" id="GGA20012.1"/>
    </source>
</evidence>
<reference evidence="4" key="2">
    <citation type="submission" date="2020-09" db="EMBL/GenBank/DDBJ databases">
        <authorList>
            <person name="Sun Q."/>
            <person name="Zhou Y."/>
        </authorList>
    </citation>
    <scope>NUCLEOTIDE SEQUENCE</scope>
    <source>
        <strain evidence="4">CGMCC 1.12785</strain>
    </source>
</reference>
<keyword evidence="2" id="KW-0472">Membrane</keyword>
<feature type="compositionally biased region" description="Polar residues" evidence="1">
    <location>
        <begin position="356"/>
        <end position="367"/>
    </location>
</feature>
<feature type="chain" id="PRO_5035282765" description="LPXTG-motif cell wall-anchored protein" evidence="3">
    <location>
        <begin position="28"/>
        <end position="425"/>
    </location>
</feature>
<dbReference type="RefSeq" id="WP_188551126.1">
    <property type="nucleotide sequence ID" value="NZ_BMFY01000010.1"/>
</dbReference>
<evidence type="ECO:0000256" key="1">
    <source>
        <dbReference type="SAM" id="MobiDB-lite"/>
    </source>
</evidence>
<protein>
    <recommendedName>
        <fullName evidence="6">LPXTG-motif cell wall-anchored protein</fullName>
    </recommendedName>
</protein>
<evidence type="ECO:0000256" key="2">
    <source>
        <dbReference type="SAM" id="Phobius"/>
    </source>
</evidence>
<dbReference type="EMBL" id="BMFY01000010">
    <property type="protein sequence ID" value="GGA20012.1"/>
    <property type="molecule type" value="Genomic_DNA"/>
</dbReference>
<evidence type="ECO:0008006" key="6">
    <source>
        <dbReference type="Google" id="ProtNLM"/>
    </source>
</evidence>
<name>A0A8J2TZK0_9MICO</name>
<feature type="region of interest" description="Disordered" evidence="1">
    <location>
        <begin position="348"/>
        <end position="389"/>
    </location>
</feature>
<keyword evidence="2" id="KW-0812">Transmembrane</keyword>
<dbReference type="Proteomes" id="UP000616114">
    <property type="component" value="Unassembled WGS sequence"/>
</dbReference>
<reference evidence="4" key="1">
    <citation type="journal article" date="2014" name="Int. J. Syst. Evol. Microbiol.">
        <title>Complete genome sequence of Corynebacterium casei LMG S-19264T (=DSM 44701T), isolated from a smear-ripened cheese.</title>
        <authorList>
            <consortium name="US DOE Joint Genome Institute (JGI-PGF)"/>
            <person name="Walter F."/>
            <person name="Albersmeier A."/>
            <person name="Kalinowski J."/>
            <person name="Ruckert C."/>
        </authorList>
    </citation>
    <scope>NUCLEOTIDE SEQUENCE</scope>
    <source>
        <strain evidence="4">CGMCC 1.12785</strain>
    </source>
</reference>
<organism evidence="4 5">
    <name type="scientific">Sediminivirga luteola</name>
    <dbReference type="NCBI Taxonomy" id="1774748"/>
    <lineage>
        <taxon>Bacteria</taxon>
        <taxon>Bacillati</taxon>
        <taxon>Actinomycetota</taxon>
        <taxon>Actinomycetes</taxon>
        <taxon>Micrococcales</taxon>
        <taxon>Brevibacteriaceae</taxon>
        <taxon>Sediminivirga</taxon>
    </lineage>
</organism>
<gene>
    <name evidence="4" type="ORF">GCM10011333_23940</name>
</gene>
<keyword evidence="5" id="KW-1185">Reference proteome</keyword>
<sequence length="425" mass="43444">MKRTLLPAGVAIAVAGFAGAVAVPAIAAPEPSPSETTEQRPDVSLSTLEITAEALATEGLTLTLTIPEGYSFERTEFSTEDGTAVELTESGDGDVRTYTGQLSEGYTGNLNVTAVFLTPEGREHSVGTFVTVQPEEASDVSEVELSVDRAQYTVEDLAEDGVALTYSGVQPGQSVDAVSFTSGDEDLTELFQGVGGSGDETGATTLFIAELPEGWTGTITASLDVLANGEVIDTVSTTFEVVDEVTEPTQPSEAPAERALAIDPETVSIADFVDQEKGVTITATGFAEGEVVTLEVVAGPENVTGIELTEVADETGTVVYRVYGANAAQPEVYIGQYDVEVTGAEDEANGAEPLTGSFTVASATSDPGQPGSGEEENGSGGGSSLPRTGAELAGLGAGLALLLGGTATVLLTMRRSKVSADPAAL</sequence>
<feature type="signal peptide" evidence="3">
    <location>
        <begin position="1"/>
        <end position="27"/>
    </location>
</feature>
<keyword evidence="2" id="KW-1133">Transmembrane helix</keyword>
<keyword evidence="3" id="KW-0732">Signal</keyword>
<proteinExistence type="predicted"/>
<dbReference type="AlphaFoldDB" id="A0A8J2TZK0"/>
<evidence type="ECO:0000313" key="5">
    <source>
        <dbReference type="Proteomes" id="UP000616114"/>
    </source>
</evidence>